<evidence type="ECO:0000256" key="1">
    <source>
        <dbReference type="SAM" id="MobiDB-lite"/>
    </source>
</evidence>
<name>A0A2P2L0J8_RHIMU</name>
<accession>A0A2P2L0J8</accession>
<evidence type="ECO:0000313" key="2">
    <source>
        <dbReference type="EMBL" id="MBX11476.1"/>
    </source>
</evidence>
<proteinExistence type="predicted"/>
<reference evidence="2" key="1">
    <citation type="submission" date="2018-02" db="EMBL/GenBank/DDBJ databases">
        <title>Rhizophora mucronata_Transcriptome.</title>
        <authorList>
            <person name="Meera S.P."/>
            <person name="Sreeshan A."/>
            <person name="Augustine A."/>
        </authorList>
    </citation>
    <scope>NUCLEOTIDE SEQUENCE</scope>
    <source>
        <tissue evidence="2">Leaf</tissue>
    </source>
</reference>
<feature type="region of interest" description="Disordered" evidence="1">
    <location>
        <begin position="1"/>
        <end position="34"/>
    </location>
</feature>
<dbReference type="AlphaFoldDB" id="A0A2P2L0J8"/>
<dbReference type="EMBL" id="GGEC01030992">
    <property type="protein sequence ID" value="MBX11476.1"/>
    <property type="molecule type" value="Transcribed_RNA"/>
</dbReference>
<organism evidence="2">
    <name type="scientific">Rhizophora mucronata</name>
    <name type="common">Asiatic mangrove</name>
    <dbReference type="NCBI Taxonomy" id="61149"/>
    <lineage>
        <taxon>Eukaryota</taxon>
        <taxon>Viridiplantae</taxon>
        <taxon>Streptophyta</taxon>
        <taxon>Embryophyta</taxon>
        <taxon>Tracheophyta</taxon>
        <taxon>Spermatophyta</taxon>
        <taxon>Magnoliopsida</taxon>
        <taxon>eudicotyledons</taxon>
        <taxon>Gunneridae</taxon>
        <taxon>Pentapetalae</taxon>
        <taxon>rosids</taxon>
        <taxon>fabids</taxon>
        <taxon>Malpighiales</taxon>
        <taxon>Rhizophoraceae</taxon>
        <taxon>Rhizophora</taxon>
    </lineage>
</organism>
<sequence length="34" mass="4217">MRTPRSESQKEVKNRKTRKWNEKWRSGQETRKGI</sequence>
<protein>
    <submittedName>
        <fullName evidence="2">Uncharacterized protein</fullName>
    </submittedName>
</protein>